<dbReference type="Gene3D" id="3.30.230.10">
    <property type="match status" value="1"/>
</dbReference>
<organism evidence="15 16">
    <name type="scientific">Mammaliicoccus sciuri</name>
    <name type="common">Staphylococcus sciuri</name>
    <dbReference type="NCBI Taxonomy" id="1296"/>
    <lineage>
        <taxon>Bacteria</taxon>
        <taxon>Bacillati</taxon>
        <taxon>Bacillota</taxon>
        <taxon>Bacilli</taxon>
        <taxon>Bacillales</taxon>
        <taxon>Staphylococcaceae</taxon>
        <taxon>Mammaliicoccus</taxon>
    </lineage>
</organism>
<dbReference type="SUPFAM" id="SSF55060">
    <property type="entry name" value="GHMP Kinase, C-terminal domain"/>
    <property type="match status" value="1"/>
</dbReference>
<evidence type="ECO:0000313" key="16">
    <source>
        <dbReference type="Proteomes" id="UP000197058"/>
    </source>
</evidence>
<dbReference type="InterPro" id="IPR013750">
    <property type="entry name" value="GHMP_kinase_C_dom"/>
</dbReference>
<dbReference type="Gene3D" id="3.30.70.890">
    <property type="entry name" value="GHMP kinase, C-terminal domain"/>
    <property type="match status" value="1"/>
</dbReference>
<keyword evidence="4" id="KW-0963">Cytoplasm</keyword>
<dbReference type="InterPro" id="IPR006203">
    <property type="entry name" value="GHMP_knse_ATP-bd_CS"/>
</dbReference>
<dbReference type="GO" id="GO:0004496">
    <property type="term" value="F:mevalonate kinase activity"/>
    <property type="evidence" value="ECO:0007669"/>
    <property type="project" value="UniProtKB-EC"/>
</dbReference>
<dbReference type="GO" id="GO:0019287">
    <property type="term" value="P:isopentenyl diphosphate biosynthetic process, mevalonate pathway"/>
    <property type="evidence" value="ECO:0007669"/>
    <property type="project" value="TreeGrafter"/>
</dbReference>
<dbReference type="InterPro" id="IPR014721">
    <property type="entry name" value="Ribsml_uS5_D2-typ_fold_subgr"/>
</dbReference>
<dbReference type="EC" id="2.7.1.36" evidence="3"/>
<dbReference type="PANTHER" id="PTHR43290:SF2">
    <property type="entry name" value="MEVALONATE KINASE"/>
    <property type="match status" value="1"/>
</dbReference>
<dbReference type="InterPro" id="IPR036554">
    <property type="entry name" value="GHMP_kinase_C_sf"/>
</dbReference>
<evidence type="ECO:0000256" key="11">
    <source>
        <dbReference type="ARBA" id="ARBA00023098"/>
    </source>
</evidence>
<dbReference type="KEGG" id="sscu:CEP64_00100"/>
<dbReference type="PROSITE" id="PS00627">
    <property type="entry name" value="GHMP_KINASES_ATP"/>
    <property type="match status" value="1"/>
</dbReference>
<dbReference type="AlphaFoldDB" id="A0AAI8GSJ7"/>
<evidence type="ECO:0000259" key="14">
    <source>
        <dbReference type="Pfam" id="PF08544"/>
    </source>
</evidence>
<evidence type="ECO:0000259" key="13">
    <source>
        <dbReference type="Pfam" id="PF00288"/>
    </source>
</evidence>
<evidence type="ECO:0000256" key="12">
    <source>
        <dbReference type="ARBA" id="ARBA00029438"/>
    </source>
</evidence>
<keyword evidence="9" id="KW-0067">ATP-binding</keyword>
<keyword evidence="10" id="KW-0460">Magnesium</keyword>
<dbReference type="Proteomes" id="UP000197058">
    <property type="component" value="Chromosome"/>
</dbReference>
<feature type="domain" description="GHMP kinase N-terminal" evidence="13">
    <location>
        <begin position="67"/>
        <end position="147"/>
    </location>
</feature>
<keyword evidence="5" id="KW-0444">Lipid biosynthesis</keyword>
<evidence type="ECO:0000256" key="10">
    <source>
        <dbReference type="ARBA" id="ARBA00022842"/>
    </source>
</evidence>
<protein>
    <recommendedName>
        <fullName evidence="3">mevalonate kinase</fullName>
        <ecNumber evidence="3">2.7.1.36</ecNumber>
    </recommendedName>
</protein>
<dbReference type="GO" id="GO:0005524">
    <property type="term" value="F:ATP binding"/>
    <property type="evidence" value="ECO:0007669"/>
    <property type="project" value="UniProtKB-KW"/>
</dbReference>
<evidence type="ECO:0000256" key="1">
    <source>
        <dbReference type="ARBA" id="ARBA00004496"/>
    </source>
</evidence>
<evidence type="ECO:0000256" key="9">
    <source>
        <dbReference type="ARBA" id="ARBA00022840"/>
    </source>
</evidence>
<evidence type="ECO:0000256" key="2">
    <source>
        <dbReference type="ARBA" id="ARBA00006495"/>
    </source>
</evidence>
<gene>
    <name evidence="15" type="primary">mvk</name>
    <name evidence="15" type="ORF">CEP64_00100</name>
</gene>
<dbReference type="GO" id="GO:0005829">
    <property type="term" value="C:cytosol"/>
    <property type="evidence" value="ECO:0007669"/>
    <property type="project" value="TreeGrafter"/>
</dbReference>
<evidence type="ECO:0000256" key="7">
    <source>
        <dbReference type="ARBA" id="ARBA00022741"/>
    </source>
</evidence>
<keyword evidence="11" id="KW-0443">Lipid metabolism</keyword>
<dbReference type="Pfam" id="PF08544">
    <property type="entry name" value="GHMP_kinases_C"/>
    <property type="match status" value="1"/>
</dbReference>
<dbReference type="GeneID" id="48591637"/>
<dbReference type="Pfam" id="PF00288">
    <property type="entry name" value="GHMP_kinases_N"/>
    <property type="match status" value="1"/>
</dbReference>
<comment type="similarity">
    <text evidence="2">Belongs to the GHMP kinase family. Mevalonate kinase subfamily.</text>
</comment>
<keyword evidence="6" id="KW-0808">Transferase</keyword>
<reference evidence="16" key="1">
    <citation type="submission" date="2017-06" db="EMBL/GenBank/DDBJ databases">
        <title>FDA dAtabase for Regulatory Grade micrObial Sequences (FDA-ARGOS): Supporting development and validation of Infectious Disease Dx tests.</title>
        <authorList>
            <person name="Goldberg B."/>
            <person name="Campos J."/>
            <person name="Tallon L."/>
            <person name="Sadzewicz L."/>
            <person name="Sengamalay N."/>
            <person name="Ott S."/>
            <person name="Godinez A."/>
            <person name="Nagaraj S."/>
            <person name="Vavikolanu K."/>
            <person name="Nadendla S."/>
            <person name="George J."/>
            <person name="Geyer C."/>
            <person name="Sichtig H."/>
        </authorList>
    </citation>
    <scope>NUCLEOTIDE SEQUENCE [LARGE SCALE GENOMIC DNA]</scope>
    <source>
        <strain evidence="16">FDAARGOS_285</strain>
    </source>
</reference>
<dbReference type="PANTHER" id="PTHR43290">
    <property type="entry name" value="MEVALONATE KINASE"/>
    <property type="match status" value="1"/>
</dbReference>
<proteinExistence type="inferred from homology"/>
<dbReference type="InterPro" id="IPR006205">
    <property type="entry name" value="Mev_gal_kin"/>
</dbReference>
<dbReference type="RefSeq" id="WP_048540479.1">
    <property type="nucleotide sequence ID" value="NZ_CP022046.2"/>
</dbReference>
<evidence type="ECO:0000256" key="5">
    <source>
        <dbReference type="ARBA" id="ARBA00022516"/>
    </source>
</evidence>
<comment type="pathway">
    <text evidence="12">Isoprenoid biosynthesis; isopentenyl diphosphate biosynthesis via mevalonate pathway; isopentenyl diphosphate from (R)-mevalonate: step 1/3.</text>
</comment>
<comment type="subcellular location">
    <subcellularLocation>
        <location evidence="1">Cytoplasm</location>
    </subcellularLocation>
</comment>
<keyword evidence="7" id="KW-0547">Nucleotide-binding</keyword>
<evidence type="ECO:0000256" key="8">
    <source>
        <dbReference type="ARBA" id="ARBA00022777"/>
    </source>
</evidence>
<sequence>MAQIGYGEANGKVILIGEHAVTFGQPAIAIPFTTGKVNVTIQSLNAGDTSYINSDVFEGTLQTAPEHIKSVISRFIDKHHIKEPINVKFETNLPPSRGLGSSAAMAIAFVRASYDYIGEPLSDELLIEEANWAEQIAHGKPSGIDTQTIVSNKPVWFHQGKVTTLKPLSINGYMVVIDTGVQGSTKQAVEDVHQLCDHNEQYMQYIEHIGTLVYDANEAIEHHDFTQLAHVFERAQENLRKLTVSHDNIEALLEISKLQGATAGKLTGGGRGGSMIVLAQNLDIAEKIATSAEKFGAHHTWIENLGG</sequence>
<evidence type="ECO:0000256" key="4">
    <source>
        <dbReference type="ARBA" id="ARBA00022490"/>
    </source>
</evidence>
<dbReference type="InterPro" id="IPR020568">
    <property type="entry name" value="Ribosomal_Su5_D2-typ_SF"/>
</dbReference>
<dbReference type="SUPFAM" id="SSF54211">
    <property type="entry name" value="Ribosomal protein S5 domain 2-like"/>
    <property type="match status" value="1"/>
</dbReference>
<dbReference type="EMBL" id="CP022046">
    <property type="protein sequence ID" value="ASE33052.1"/>
    <property type="molecule type" value="Genomic_DNA"/>
</dbReference>
<dbReference type="InterPro" id="IPR006204">
    <property type="entry name" value="GHMP_kinase_N_dom"/>
</dbReference>
<evidence type="ECO:0000256" key="6">
    <source>
        <dbReference type="ARBA" id="ARBA00022679"/>
    </source>
</evidence>
<evidence type="ECO:0000313" key="15">
    <source>
        <dbReference type="EMBL" id="ASE33052.1"/>
    </source>
</evidence>
<evidence type="ECO:0000256" key="3">
    <source>
        <dbReference type="ARBA" id="ARBA00012103"/>
    </source>
</evidence>
<dbReference type="PRINTS" id="PR00959">
    <property type="entry name" value="MEVGALKINASE"/>
</dbReference>
<accession>A0AAI8GSJ7</accession>
<name>A0AAI8GSJ7_MAMSC</name>
<dbReference type="NCBIfam" id="TIGR00549">
    <property type="entry name" value="mevalon_kin"/>
    <property type="match status" value="1"/>
</dbReference>
<feature type="domain" description="GHMP kinase C-terminal" evidence="14">
    <location>
        <begin position="217"/>
        <end position="296"/>
    </location>
</feature>
<keyword evidence="8 15" id="KW-0418">Kinase</keyword>